<protein>
    <submittedName>
        <fullName evidence="4">Kelch repeat-containing protein</fullName>
    </submittedName>
</protein>
<organism evidence="4 5">
    <name type="scientific">Novipirellula rosea</name>
    <dbReference type="NCBI Taxonomy" id="1031540"/>
    <lineage>
        <taxon>Bacteria</taxon>
        <taxon>Pseudomonadati</taxon>
        <taxon>Planctomycetota</taxon>
        <taxon>Planctomycetia</taxon>
        <taxon>Pirellulales</taxon>
        <taxon>Pirellulaceae</taxon>
        <taxon>Novipirellula</taxon>
    </lineage>
</organism>
<dbReference type="PANTHER" id="PTHR45632">
    <property type="entry name" value="LD33804P"/>
    <property type="match status" value="1"/>
</dbReference>
<dbReference type="EMBL" id="BAABGA010000120">
    <property type="protein sequence ID" value="GAA4473034.1"/>
    <property type="molecule type" value="Genomic_DNA"/>
</dbReference>
<evidence type="ECO:0000313" key="4">
    <source>
        <dbReference type="EMBL" id="GAA4473034.1"/>
    </source>
</evidence>
<dbReference type="Pfam" id="PF24681">
    <property type="entry name" value="Kelch_KLHDC2_KLHL20_DRC7"/>
    <property type="match status" value="1"/>
</dbReference>
<dbReference type="SUPFAM" id="SSF117281">
    <property type="entry name" value="Kelch motif"/>
    <property type="match status" value="1"/>
</dbReference>
<evidence type="ECO:0000256" key="3">
    <source>
        <dbReference type="SAM" id="SignalP"/>
    </source>
</evidence>
<dbReference type="InterPro" id="IPR015915">
    <property type="entry name" value="Kelch-typ_b-propeller"/>
</dbReference>
<sequence>MKSHYLPSIACLFALLTLLGATPVHAHFPWLALDDEGKPILFFGEGLNDRTYHLPESMTHFELKHARGDDESESLQLQPVSTDDLVGLQAAEAVEPTGCIFGTQTYGIYHGSKLVYYVQHFPSTNPATWTTPATEGNSGGNQLRAKITATDEGIRVLVVWQEKPLPNAEVKLFCDEGHEEGSAKTNDDGVVTFTSKQVEPGLNAIMVGFTDDDASGTFKDESFQATSNYLTATFPRPQVDVDANRNNSAHVSESKMTKSNESSVTVKASSLPDLPLKLTSFGGAVANGTLFVYGGHIGDAHSYSTAEQSNAFWSLELPNGKSWNSLPSGPKLQGLAMVGHGNSVVRIGGFTARNAEGETHDLQSQATVSRYDIASKQWKDDTPLPEPRSSHAAAVIGDQVYVVGGWAMSGENETKWHNTAWTADLSQQPLQWKAIAAPPFERRALSVAAHDGRIYVVGGMDQEDGPSTEVDVFDPKSNQWSKGASLIGEAMTGFGCWAQSHAGHLYVSTVNGTIQRLTAEGDDWEIVGSYDPGRFFHCMLPLDPTSMLMVGGANMSIGRFTNLEIVEIK</sequence>
<dbReference type="Gene3D" id="2.120.10.80">
    <property type="entry name" value="Kelch-type beta propeller"/>
    <property type="match status" value="2"/>
</dbReference>
<reference evidence="5" key="1">
    <citation type="journal article" date="2019" name="Int. J. Syst. Evol. Microbiol.">
        <title>The Global Catalogue of Microorganisms (GCM) 10K type strain sequencing project: providing services to taxonomists for standard genome sequencing and annotation.</title>
        <authorList>
            <consortium name="The Broad Institute Genomics Platform"/>
            <consortium name="The Broad Institute Genome Sequencing Center for Infectious Disease"/>
            <person name="Wu L."/>
            <person name="Ma J."/>
        </authorList>
    </citation>
    <scope>NUCLEOTIDE SEQUENCE [LARGE SCALE GENOMIC DNA]</scope>
    <source>
        <strain evidence="5">JCM 17759</strain>
    </source>
</reference>
<keyword evidence="3" id="KW-0732">Signal</keyword>
<keyword evidence="1" id="KW-0880">Kelch repeat</keyword>
<dbReference type="SMART" id="SM00612">
    <property type="entry name" value="Kelch"/>
    <property type="match status" value="3"/>
</dbReference>
<dbReference type="RefSeq" id="WP_345328411.1">
    <property type="nucleotide sequence ID" value="NZ_BAABGA010000120.1"/>
</dbReference>
<comment type="caution">
    <text evidence="4">The sequence shown here is derived from an EMBL/GenBank/DDBJ whole genome shotgun (WGS) entry which is preliminary data.</text>
</comment>
<feature type="signal peptide" evidence="3">
    <location>
        <begin position="1"/>
        <end position="26"/>
    </location>
</feature>
<accession>A0ABP8NUC1</accession>
<keyword evidence="5" id="KW-1185">Reference proteome</keyword>
<feature type="chain" id="PRO_5045435105" evidence="3">
    <location>
        <begin position="27"/>
        <end position="569"/>
    </location>
</feature>
<evidence type="ECO:0000256" key="1">
    <source>
        <dbReference type="ARBA" id="ARBA00022441"/>
    </source>
</evidence>
<gene>
    <name evidence="4" type="ORF">GCM10023156_70420</name>
</gene>
<dbReference type="PANTHER" id="PTHR45632:SF3">
    <property type="entry name" value="KELCH-LIKE PROTEIN 32"/>
    <property type="match status" value="1"/>
</dbReference>
<keyword evidence="2" id="KW-0677">Repeat</keyword>
<proteinExistence type="predicted"/>
<name>A0ABP8NUC1_9BACT</name>
<evidence type="ECO:0000313" key="5">
    <source>
        <dbReference type="Proteomes" id="UP001500840"/>
    </source>
</evidence>
<evidence type="ECO:0000256" key="2">
    <source>
        <dbReference type="ARBA" id="ARBA00022737"/>
    </source>
</evidence>
<dbReference type="Proteomes" id="UP001500840">
    <property type="component" value="Unassembled WGS sequence"/>
</dbReference>
<dbReference type="InterPro" id="IPR006652">
    <property type="entry name" value="Kelch_1"/>
</dbReference>